<proteinExistence type="predicted"/>
<reference evidence="2 3" key="1">
    <citation type="submission" date="2016-06" db="EMBL/GenBank/DDBJ databases">
        <title>The Draft Genome Sequence and Annotation of the Desert Woodrat Neotoma lepida.</title>
        <authorList>
            <person name="Campbell M."/>
            <person name="Oakeson K.F."/>
            <person name="Yandell M."/>
            <person name="Halpert J.R."/>
            <person name="Dearing D."/>
        </authorList>
    </citation>
    <scope>NUCLEOTIDE SEQUENCE [LARGE SCALE GENOMIC DNA]</scope>
    <source>
        <strain evidence="2">417</strain>
        <tissue evidence="2">Liver</tissue>
    </source>
</reference>
<evidence type="ECO:0000313" key="3">
    <source>
        <dbReference type="Proteomes" id="UP000092124"/>
    </source>
</evidence>
<sequence>MISQSPFSVAVSAGERVFFH</sequence>
<accession>A0A1A6GLD1</accession>
<comment type="caution">
    <text evidence="2">The sequence shown here is derived from an EMBL/GenBank/DDBJ whole genome shotgun (WGS) entry which is preliminary data.</text>
</comment>
<dbReference type="Proteomes" id="UP000092124">
    <property type="component" value="Unassembled WGS sequence"/>
</dbReference>
<gene>
    <name evidence="2" type="ORF">A6R68_04944</name>
</gene>
<evidence type="ECO:0000313" key="2">
    <source>
        <dbReference type="EMBL" id="OBS66525.1"/>
    </source>
</evidence>
<keyword evidence="3" id="KW-1185">Reference proteome</keyword>
<dbReference type="EMBL" id="LZPO01087230">
    <property type="protein sequence ID" value="OBS66525.1"/>
    <property type="molecule type" value="Genomic_DNA"/>
</dbReference>
<evidence type="ECO:0000256" key="1">
    <source>
        <dbReference type="SAM" id="MobiDB-lite"/>
    </source>
</evidence>
<feature type="region of interest" description="Disordered" evidence="1">
    <location>
        <begin position="1"/>
        <end position="20"/>
    </location>
</feature>
<dbReference type="AlphaFoldDB" id="A0A1A6GLD1"/>
<name>A0A1A6GLD1_NEOLE</name>
<organism evidence="2 3">
    <name type="scientific">Neotoma lepida</name>
    <name type="common">Desert woodrat</name>
    <dbReference type="NCBI Taxonomy" id="56216"/>
    <lineage>
        <taxon>Eukaryota</taxon>
        <taxon>Metazoa</taxon>
        <taxon>Chordata</taxon>
        <taxon>Craniata</taxon>
        <taxon>Vertebrata</taxon>
        <taxon>Euteleostomi</taxon>
        <taxon>Mammalia</taxon>
        <taxon>Eutheria</taxon>
        <taxon>Euarchontoglires</taxon>
        <taxon>Glires</taxon>
        <taxon>Rodentia</taxon>
        <taxon>Myomorpha</taxon>
        <taxon>Muroidea</taxon>
        <taxon>Cricetidae</taxon>
        <taxon>Neotominae</taxon>
        <taxon>Neotoma</taxon>
    </lineage>
</organism>
<protein>
    <submittedName>
        <fullName evidence="2">Uncharacterized protein</fullName>
    </submittedName>
</protein>